<evidence type="ECO:0000313" key="2">
    <source>
        <dbReference type="Proteomes" id="UP000014854"/>
    </source>
</evidence>
<reference evidence="1 2" key="1">
    <citation type="journal article" date="2013" name="Gut Pathog.">
        <title>Evidence of a new metabolic capacity in an emerging diarrheal pathogen: lessons from the draft genomes of Vibrio fluvialis strains PG41 and I21563.</title>
        <authorList>
            <person name="Khatri I."/>
            <person name="Mahajan S."/>
            <person name="Dureja C."/>
            <person name="Subramanian S."/>
            <person name="Raychaudhuri S."/>
        </authorList>
    </citation>
    <scope>NUCLEOTIDE SEQUENCE [LARGE SCALE GENOMIC DNA]</scope>
    <source>
        <strain evidence="1 2">PG41</strain>
    </source>
</reference>
<dbReference type="Proteomes" id="UP000014854">
    <property type="component" value="Unassembled WGS sequence"/>
</dbReference>
<proteinExistence type="predicted"/>
<protein>
    <submittedName>
        <fullName evidence="1">Uncharacterized protein</fullName>
    </submittedName>
</protein>
<evidence type="ECO:0000313" key="1">
    <source>
        <dbReference type="EMBL" id="EPP24969.1"/>
    </source>
</evidence>
<accession>S7IA36</accession>
<name>S7IA36_VIBFL</name>
<sequence>MTLEYRTAEFMGTDGWCELDIESEHARSILAAIQPELIEHLA</sequence>
<dbReference type="AlphaFoldDB" id="S7IA36"/>
<dbReference type="PATRIC" id="fig|1336752.4.peg.118"/>
<comment type="caution">
    <text evidence="1">The sequence shown here is derived from an EMBL/GenBank/DDBJ whole genome shotgun (WGS) entry which is preliminary data.</text>
</comment>
<organism evidence="1 2">
    <name type="scientific">Vibrio fluvialis PG41</name>
    <dbReference type="NCBI Taxonomy" id="1336752"/>
    <lineage>
        <taxon>Bacteria</taxon>
        <taxon>Pseudomonadati</taxon>
        <taxon>Pseudomonadota</taxon>
        <taxon>Gammaproteobacteria</taxon>
        <taxon>Vibrionales</taxon>
        <taxon>Vibrionaceae</taxon>
        <taxon>Vibrio</taxon>
    </lineage>
</organism>
<dbReference type="EMBL" id="ASXS01000001">
    <property type="protein sequence ID" value="EPP24969.1"/>
    <property type="molecule type" value="Genomic_DNA"/>
</dbReference>
<gene>
    <name evidence="1" type="ORF">L910_0118</name>
</gene>